<dbReference type="Proteomes" id="UP000236732">
    <property type="component" value="Unassembled WGS sequence"/>
</dbReference>
<keyword evidence="2" id="KW-1185">Reference proteome</keyword>
<proteinExistence type="predicted"/>
<organism evidence="1 2">
    <name type="scientific">Nonomuraea solani</name>
    <dbReference type="NCBI Taxonomy" id="1144553"/>
    <lineage>
        <taxon>Bacteria</taxon>
        <taxon>Bacillati</taxon>
        <taxon>Actinomycetota</taxon>
        <taxon>Actinomycetes</taxon>
        <taxon>Streptosporangiales</taxon>
        <taxon>Streptosporangiaceae</taxon>
        <taxon>Nonomuraea</taxon>
    </lineage>
</organism>
<name>A0A1H6F281_9ACTN</name>
<gene>
    <name evidence="1" type="ORF">SAMN05444920_13741</name>
</gene>
<protein>
    <recommendedName>
        <fullName evidence="3">Circularly permuted ATP-grasp type 2</fullName>
    </recommendedName>
</protein>
<dbReference type="OrthoDB" id="5486793at2"/>
<dbReference type="RefSeq" id="WP_103964458.1">
    <property type="nucleotide sequence ID" value="NZ_FNVT01000037.1"/>
</dbReference>
<accession>A0A1H6F281</accession>
<sequence>MQTLEQRIHALNFELQAYAQEHATELAAYFDDAEDALAGLRESRLSCCVGDRMPVPPALVPREVADRFARCHRAFQQALDLIFEGRLRGSWHRLAEALRLEEPTFRYVDAARRPRWMTIARPDVVIHDDGITMVEPNAGSSCGYMPDADILGRLFEESPLIGDFLRKRGAQRTDVVGALAAYLRERLAEAGESPSEARVLVIEFKADLGGACDDCHGLSQELRRHGLRAEAAAVEDLDVSDGGVAYAGERCALLYRVAGEEPDPVGNYPMLAPILAAGRAGRVLIVDDLDDAIALNKTILATLSEELDAGNLPSGIRDVLGTFVPWTRVVEDVQAEVDGTRVDLLKWCADNRESLVLKPGAGYGGRGVTIGCESEPARWLTALDEAVAAGEAWLVQRMAKSHPTMTSIVKDGSLAGEPTYVDYGYFAVSDTVPAAIVRKSPPFGRPSRRVKNGGCGPVFVV</sequence>
<dbReference type="EMBL" id="FNVT01000037">
    <property type="protein sequence ID" value="SEH03481.1"/>
    <property type="molecule type" value="Genomic_DNA"/>
</dbReference>
<evidence type="ECO:0000313" key="1">
    <source>
        <dbReference type="EMBL" id="SEH03481.1"/>
    </source>
</evidence>
<dbReference type="SUPFAM" id="SSF56059">
    <property type="entry name" value="Glutathione synthetase ATP-binding domain-like"/>
    <property type="match status" value="1"/>
</dbReference>
<evidence type="ECO:0000313" key="2">
    <source>
        <dbReference type="Proteomes" id="UP000236732"/>
    </source>
</evidence>
<reference evidence="1 2" key="1">
    <citation type="submission" date="2016-10" db="EMBL/GenBank/DDBJ databases">
        <authorList>
            <person name="de Groot N.N."/>
        </authorList>
    </citation>
    <scope>NUCLEOTIDE SEQUENCE [LARGE SCALE GENOMIC DNA]</scope>
    <source>
        <strain evidence="1 2">CGMCC 4.7037</strain>
    </source>
</reference>
<dbReference type="AlphaFoldDB" id="A0A1H6F281"/>
<evidence type="ECO:0008006" key="3">
    <source>
        <dbReference type="Google" id="ProtNLM"/>
    </source>
</evidence>